<reference evidence="3" key="1">
    <citation type="submission" date="2022-08" db="EMBL/GenBank/DDBJ databases">
        <title>Novel sulfate-reducing endosymbionts in the free-living metamonad Anaeramoeba.</title>
        <authorList>
            <person name="Jerlstrom-Hultqvist J."/>
            <person name="Cepicka I."/>
            <person name="Gallot-Lavallee L."/>
            <person name="Salas-Leiva D."/>
            <person name="Curtis B.A."/>
            <person name="Zahonova K."/>
            <person name="Pipaliya S."/>
            <person name="Dacks J."/>
            <person name="Roger A.J."/>
        </authorList>
    </citation>
    <scope>NUCLEOTIDE SEQUENCE</scope>
    <source>
        <strain evidence="3">Schooner1</strain>
    </source>
</reference>
<dbReference type="SUPFAM" id="SSF55729">
    <property type="entry name" value="Acyl-CoA N-acyltransferases (Nat)"/>
    <property type="match status" value="1"/>
</dbReference>
<keyword evidence="4" id="KW-1185">Reference proteome</keyword>
<evidence type="ECO:0000313" key="3">
    <source>
        <dbReference type="EMBL" id="KAJ6250063.1"/>
    </source>
</evidence>
<keyword evidence="1" id="KW-0732">Signal</keyword>
<gene>
    <name evidence="3" type="ORF">M0813_16409</name>
</gene>
<dbReference type="CDD" id="cd04301">
    <property type="entry name" value="NAT_SF"/>
    <property type="match status" value="1"/>
</dbReference>
<dbReference type="PANTHER" id="PTHR42791">
    <property type="entry name" value="GNAT FAMILY ACETYLTRANSFERASE"/>
    <property type="match status" value="1"/>
</dbReference>
<proteinExistence type="predicted"/>
<dbReference type="PANTHER" id="PTHR42791:SF1">
    <property type="entry name" value="N-ACETYLTRANSFERASE DOMAIN-CONTAINING PROTEIN"/>
    <property type="match status" value="1"/>
</dbReference>
<evidence type="ECO:0000313" key="4">
    <source>
        <dbReference type="Proteomes" id="UP001150062"/>
    </source>
</evidence>
<sequence>MQSMNKFKLCQAFVVLCSLFVIQICCVSVWEGLDYPISNINYGGNGAQWDGDTEYFYYGNDSARSGVCENDASSWFVSEISRKTYISFYWKVSSEKGYDFLRFYIDDVLRGEISGDVDWTKMSYNIELENSTSLKWEYSKDGSGSSGMDCGWVDKLVIEDQSVPSITLNEALDNDNLDFTTGDIYTWYGQEEDSYYGGSAVSSSLCKYNSEDSQMSTTFEGYGKFSFYWRAICDNGMCQTAFNVDGTSKNIIFGQQESWEQVIYYNLKEGVREILWGYGLMMNSDHYDNYCVLDKVQFEQYKDISLNEALDNQDAVLSTEGDNNWYGQDEISMDGNSAARSGNIKESQTSEMHALVNAFVLYYYLRRTAPFYTKGHLMKAISKFPKQQLREGCEKVQPTHYLTDREIELISKAFESGPDFQYFSLNNLKNICAPLTKFSIRFILKTGLKYGNAFELRDEANGDLLGSILVYQPGYYVSLFQYLVGFELKIPIFWSRKSRKEGWGSIVSSKFNQMSNEVMKVHKKLLNNRKHWVVDLLAVVQSAQGKGVGTKLLDSVKALAFEGGHPIYLECHDNNVGFYEKQGFKRIHTENIKPKHKDIKEGLNINFMLYEFNHKIKND</sequence>
<feature type="signal peptide" evidence="1">
    <location>
        <begin position="1"/>
        <end position="32"/>
    </location>
</feature>
<dbReference type="InterPro" id="IPR052523">
    <property type="entry name" value="Trichothecene_AcTrans"/>
</dbReference>
<protein>
    <submittedName>
        <fullName evidence="3">Gnat family acetyltransferase</fullName>
    </submittedName>
</protein>
<dbReference type="InterPro" id="IPR000182">
    <property type="entry name" value="GNAT_dom"/>
</dbReference>
<dbReference type="PROSITE" id="PS51186">
    <property type="entry name" value="GNAT"/>
    <property type="match status" value="1"/>
</dbReference>
<accession>A0ABQ8YZR6</accession>
<dbReference type="Proteomes" id="UP001150062">
    <property type="component" value="Unassembled WGS sequence"/>
</dbReference>
<organism evidence="3 4">
    <name type="scientific">Anaeramoeba flamelloides</name>
    <dbReference type="NCBI Taxonomy" id="1746091"/>
    <lineage>
        <taxon>Eukaryota</taxon>
        <taxon>Metamonada</taxon>
        <taxon>Anaeramoebidae</taxon>
        <taxon>Anaeramoeba</taxon>
    </lineage>
</organism>
<name>A0ABQ8YZR6_9EUKA</name>
<dbReference type="Pfam" id="PF00583">
    <property type="entry name" value="Acetyltransf_1"/>
    <property type="match status" value="1"/>
</dbReference>
<dbReference type="InterPro" id="IPR016181">
    <property type="entry name" value="Acyl_CoA_acyltransferase"/>
</dbReference>
<dbReference type="Gene3D" id="3.40.630.30">
    <property type="match status" value="1"/>
</dbReference>
<dbReference type="EMBL" id="JAOAOG010000086">
    <property type="protein sequence ID" value="KAJ6250063.1"/>
    <property type="molecule type" value="Genomic_DNA"/>
</dbReference>
<comment type="caution">
    <text evidence="3">The sequence shown here is derived from an EMBL/GenBank/DDBJ whole genome shotgun (WGS) entry which is preliminary data.</text>
</comment>
<feature type="domain" description="N-acetyltransferase" evidence="2">
    <location>
        <begin position="525"/>
        <end position="606"/>
    </location>
</feature>
<evidence type="ECO:0000256" key="1">
    <source>
        <dbReference type="SAM" id="SignalP"/>
    </source>
</evidence>
<feature type="chain" id="PRO_5045632314" evidence="1">
    <location>
        <begin position="33"/>
        <end position="619"/>
    </location>
</feature>
<evidence type="ECO:0000259" key="2">
    <source>
        <dbReference type="PROSITE" id="PS51186"/>
    </source>
</evidence>